<sequence>MPYSQSHQIAFEAATNTTDKPYVPVGGRRDALELDLRHNRPPVVGRGRTLETKACHELRGDVGERETLVTTSLSKDSDGEPKRMDSSCHKEYSPSYCLMTMVGYLIGIGMNGGIDLGGTKSLW</sequence>
<dbReference type="Proteomes" id="UP000886501">
    <property type="component" value="Unassembled WGS sequence"/>
</dbReference>
<evidence type="ECO:0000313" key="2">
    <source>
        <dbReference type="Proteomes" id="UP000886501"/>
    </source>
</evidence>
<gene>
    <name evidence="1" type="ORF">BDM02DRAFT_3132508</name>
</gene>
<protein>
    <submittedName>
        <fullName evidence="1">Uncharacterized protein</fullName>
    </submittedName>
</protein>
<name>A0ACB6Z1D6_THEGA</name>
<reference evidence="1" key="2">
    <citation type="journal article" date="2020" name="Nat. Commun.">
        <title>Large-scale genome sequencing of mycorrhizal fungi provides insights into the early evolution of symbiotic traits.</title>
        <authorList>
            <person name="Miyauchi S."/>
            <person name="Kiss E."/>
            <person name="Kuo A."/>
            <person name="Drula E."/>
            <person name="Kohler A."/>
            <person name="Sanchez-Garcia M."/>
            <person name="Morin E."/>
            <person name="Andreopoulos B."/>
            <person name="Barry K.W."/>
            <person name="Bonito G."/>
            <person name="Buee M."/>
            <person name="Carver A."/>
            <person name="Chen C."/>
            <person name="Cichocki N."/>
            <person name="Clum A."/>
            <person name="Culley D."/>
            <person name="Crous P.W."/>
            <person name="Fauchery L."/>
            <person name="Girlanda M."/>
            <person name="Hayes R.D."/>
            <person name="Keri Z."/>
            <person name="LaButti K."/>
            <person name="Lipzen A."/>
            <person name="Lombard V."/>
            <person name="Magnuson J."/>
            <person name="Maillard F."/>
            <person name="Murat C."/>
            <person name="Nolan M."/>
            <person name="Ohm R.A."/>
            <person name="Pangilinan J."/>
            <person name="Pereira M.F."/>
            <person name="Perotto S."/>
            <person name="Peter M."/>
            <person name="Pfister S."/>
            <person name="Riley R."/>
            <person name="Sitrit Y."/>
            <person name="Stielow J.B."/>
            <person name="Szollosi G."/>
            <person name="Zifcakova L."/>
            <person name="Stursova M."/>
            <person name="Spatafora J.W."/>
            <person name="Tedersoo L."/>
            <person name="Vaario L.M."/>
            <person name="Yamada A."/>
            <person name="Yan M."/>
            <person name="Wang P."/>
            <person name="Xu J."/>
            <person name="Bruns T."/>
            <person name="Baldrian P."/>
            <person name="Vilgalys R."/>
            <person name="Dunand C."/>
            <person name="Henrissat B."/>
            <person name="Grigoriev I.V."/>
            <person name="Hibbett D."/>
            <person name="Nagy L.G."/>
            <person name="Martin F.M."/>
        </authorList>
    </citation>
    <scope>NUCLEOTIDE SEQUENCE</scope>
    <source>
        <strain evidence="1">P2</strain>
    </source>
</reference>
<dbReference type="EMBL" id="MU118243">
    <property type="protein sequence ID" value="KAF9643319.1"/>
    <property type="molecule type" value="Genomic_DNA"/>
</dbReference>
<reference evidence="1" key="1">
    <citation type="submission" date="2019-10" db="EMBL/GenBank/DDBJ databases">
        <authorList>
            <consortium name="DOE Joint Genome Institute"/>
            <person name="Kuo A."/>
            <person name="Miyauchi S."/>
            <person name="Kiss E."/>
            <person name="Drula E."/>
            <person name="Kohler A."/>
            <person name="Sanchez-Garcia M."/>
            <person name="Andreopoulos B."/>
            <person name="Barry K.W."/>
            <person name="Bonito G."/>
            <person name="Buee M."/>
            <person name="Carver A."/>
            <person name="Chen C."/>
            <person name="Cichocki N."/>
            <person name="Clum A."/>
            <person name="Culley D."/>
            <person name="Crous P.W."/>
            <person name="Fauchery L."/>
            <person name="Girlanda M."/>
            <person name="Hayes R."/>
            <person name="Keri Z."/>
            <person name="Labutti K."/>
            <person name="Lipzen A."/>
            <person name="Lombard V."/>
            <person name="Magnuson J."/>
            <person name="Maillard F."/>
            <person name="Morin E."/>
            <person name="Murat C."/>
            <person name="Nolan M."/>
            <person name="Ohm R."/>
            <person name="Pangilinan J."/>
            <person name="Pereira M."/>
            <person name="Perotto S."/>
            <person name="Peter M."/>
            <person name="Riley R."/>
            <person name="Sitrit Y."/>
            <person name="Stielow B."/>
            <person name="Szollosi G."/>
            <person name="Zifcakova L."/>
            <person name="Stursova M."/>
            <person name="Spatafora J.W."/>
            <person name="Tedersoo L."/>
            <person name="Vaario L.-M."/>
            <person name="Yamada A."/>
            <person name="Yan M."/>
            <person name="Wang P."/>
            <person name="Xu J."/>
            <person name="Bruns T."/>
            <person name="Baldrian P."/>
            <person name="Vilgalys R."/>
            <person name="Henrissat B."/>
            <person name="Grigoriev I.V."/>
            <person name="Hibbett D."/>
            <person name="Nagy L.G."/>
            <person name="Martin F.M."/>
        </authorList>
    </citation>
    <scope>NUCLEOTIDE SEQUENCE</scope>
    <source>
        <strain evidence="1">P2</strain>
    </source>
</reference>
<proteinExistence type="predicted"/>
<keyword evidence="2" id="KW-1185">Reference proteome</keyword>
<accession>A0ACB6Z1D6</accession>
<comment type="caution">
    <text evidence="1">The sequence shown here is derived from an EMBL/GenBank/DDBJ whole genome shotgun (WGS) entry which is preliminary data.</text>
</comment>
<organism evidence="1 2">
    <name type="scientific">Thelephora ganbajun</name>
    <name type="common">Ganba fungus</name>
    <dbReference type="NCBI Taxonomy" id="370292"/>
    <lineage>
        <taxon>Eukaryota</taxon>
        <taxon>Fungi</taxon>
        <taxon>Dikarya</taxon>
        <taxon>Basidiomycota</taxon>
        <taxon>Agaricomycotina</taxon>
        <taxon>Agaricomycetes</taxon>
        <taxon>Thelephorales</taxon>
        <taxon>Thelephoraceae</taxon>
        <taxon>Thelephora</taxon>
    </lineage>
</organism>
<evidence type="ECO:0000313" key="1">
    <source>
        <dbReference type="EMBL" id="KAF9643319.1"/>
    </source>
</evidence>